<protein>
    <submittedName>
        <fullName evidence="3">Nucleolin-like</fullName>
    </submittedName>
</protein>
<dbReference type="GeneID" id="128198102"/>
<dbReference type="Proteomes" id="UP001652582">
    <property type="component" value="Chromosome 1"/>
</dbReference>
<feature type="compositionally biased region" description="Acidic residues" evidence="1">
    <location>
        <begin position="289"/>
        <end position="306"/>
    </location>
</feature>
<evidence type="ECO:0000313" key="2">
    <source>
        <dbReference type="Proteomes" id="UP001652582"/>
    </source>
</evidence>
<dbReference type="RefSeq" id="XP_052737605.1">
    <property type="nucleotide sequence ID" value="XM_052881645.1"/>
</dbReference>
<evidence type="ECO:0000256" key="1">
    <source>
        <dbReference type="SAM" id="MobiDB-lite"/>
    </source>
</evidence>
<accession>A0ABM3LEW8</accession>
<feature type="region of interest" description="Disordered" evidence="1">
    <location>
        <begin position="250"/>
        <end position="365"/>
    </location>
</feature>
<feature type="compositionally biased region" description="Basic and acidic residues" evidence="1">
    <location>
        <begin position="250"/>
        <end position="264"/>
    </location>
</feature>
<keyword evidence="2" id="KW-1185">Reference proteome</keyword>
<feature type="compositionally biased region" description="Basic and acidic residues" evidence="1">
    <location>
        <begin position="133"/>
        <end position="148"/>
    </location>
</feature>
<name>A0ABM3LEW8_BICAN</name>
<evidence type="ECO:0000313" key="3">
    <source>
        <dbReference type="RefSeq" id="XP_052737605.1"/>
    </source>
</evidence>
<reference evidence="2" key="1">
    <citation type="submission" date="2025-05" db="UniProtKB">
        <authorList>
            <consortium name="RefSeq"/>
        </authorList>
    </citation>
    <scope>NUCLEOTIDE SEQUENCE [LARGE SCALE GENOMIC DNA]</scope>
</reference>
<sequence length="394" mass="42825">MRDDEPPLLPASPAPGPATPGRRPSRFKRALYSLRSSFRSSSPFHFASLKRSGSAKSSVSDSEIVRGERTMRRKNKKQRADSANAASRSTDSSPTTSKKKTGLLKRMSTIGKRRVDSSTPSSTDVDPMDPEMDADRDSDLESDSKLDETPILEMSLEPEKQEVASADYVEQNPTTSLPESPVPESTVPELSVPESSVPESLVPESPVPETTVPESSVPESSIPESASPEPPFIAIAVDHPVAMRCFTKEAWKRRSKTEIQKPIEESGPGNATKRRIAFVAQTSGAMSEDRDDDDDDDDEDVEEDGGEVGSLEEAVALARQRLAQAHSAPPQSSENNEPEEEGCADMPAYGDLLEPEHKADTDDEPVSVRCAVIAQCAQAVRAMRARHDLRGERS</sequence>
<organism evidence="2 3">
    <name type="scientific">Bicyclus anynana</name>
    <name type="common">Squinting bush brown butterfly</name>
    <dbReference type="NCBI Taxonomy" id="110368"/>
    <lineage>
        <taxon>Eukaryota</taxon>
        <taxon>Metazoa</taxon>
        <taxon>Ecdysozoa</taxon>
        <taxon>Arthropoda</taxon>
        <taxon>Hexapoda</taxon>
        <taxon>Insecta</taxon>
        <taxon>Pterygota</taxon>
        <taxon>Neoptera</taxon>
        <taxon>Endopterygota</taxon>
        <taxon>Lepidoptera</taxon>
        <taxon>Glossata</taxon>
        <taxon>Ditrysia</taxon>
        <taxon>Papilionoidea</taxon>
        <taxon>Nymphalidae</taxon>
        <taxon>Satyrinae</taxon>
        <taxon>Satyrini</taxon>
        <taxon>Mycalesina</taxon>
        <taxon>Bicyclus</taxon>
    </lineage>
</organism>
<feature type="region of interest" description="Disordered" evidence="1">
    <location>
        <begin position="1"/>
        <end position="25"/>
    </location>
</feature>
<feature type="compositionally biased region" description="Low complexity" evidence="1">
    <location>
        <begin position="312"/>
        <end position="335"/>
    </location>
</feature>
<gene>
    <name evidence="3" type="primary">LOC128198102</name>
</gene>
<feature type="region of interest" description="Disordered" evidence="1">
    <location>
        <begin position="42"/>
        <end position="231"/>
    </location>
</feature>
<reference evidence="3" key="2">
    <citation type="submission" date="2025-08" db="UniProtKB">
        <authorList>
            <consortium name="RefSeq"/>
        </authorList>
    </citation>
    <scope>IDENTIFICATION</scope>
</reference>
<proteinExistence type="predicted"/>
<feature type="compositionally biased region" description="Low complexity" evidence="1">
    <location>
        <begin position="173"/>
        <end position="227"/>
    </location>
</feature>
<feature type="compositionally biased region" description="Pro residues" evidence="1">
    <location>
        <begin position="7"/>
        <end position="18"/>
    </location>
</feature>